<organism evidence="1 2">
    <name type="scientific">Amycolatopsis albispora</name>
    <dbReference type="NCBI Taxonomy" id="1804986"/>
    <lineage>
        <taxon>Bacteria</taxon>
        <taxon>Bacillati</taxon>
        <taxon>Actinomycetota</taxon>
        <taxon>Actinomycetes</taxon>
        <taxon>Pseudonocardiales</taxon>
        <taxon>Pseudonocardiaceae</taxon>
        <taxon>Amycolatopsis</taxon>
    </lineage>
</organism>
<reference evidence="1 2" key="1">
    <citation type="submission" date="2016-04" db="EMBL/GenBank/DDBJ databases">
        <title>Complete genome sequence and analysis of deep-sea sediment isolate, Amycolatopsis sp. WP1.</title>
        <authorList>
            <person name="Wang H."/>
            <person name="Chen S."/>
            <person name="Wu Q."/>
        </authorList>
    </citation>
    <scope>NUCLEOTIDE SEQUENCE [LARGE SCALE GENOMIC DNA]</scope>
    <source>
        <strain evidence="1 2">WP1</strain>
    </source>
</reference>
<dbReference type="Proteomes" id="UP000250434">
    <property type="component" value="Chromosome"/>
</dbReference>
<accession>A0A344LL59</accession>
<gene>
    <name evidence="1" type="ORF">A4R43_25240</name>
</gene>
<dbReference type="EMBL" id="CP015163">
    <property type="protein sequence ID" value="AXB48783.1"/>
    <property type="molecule type" value="Genomic_DNA"/>
</dbReference>
<sequence length="81" mass="8823">MRVIVQPRFGDSAQVSTDQAGRPSMVIEVGQNAVAVLEIDQEPGSAELAAHFARDLARNAIRFSQICDEYMTKEIAQEASS</sequence>
<dbReference type="KEGG" id="aab:A4R43_25240"/>
<keyword evidence="2" id="KW-1185">Reference proteome</keyword>
<name>A0A344LL59_9PSEU</name>
<protein>
    <submittedName>
        <fullName evidence="1">Uncharacterized protein</fullName>
    </submittedName>
</protein>
<evidence type="ECO:0000313" key="1">
    <source>
        <dbReference type="EMBL" id="AXB48783.1"/>
    </source>
</evidence>
<dbReference type="OrthoDB" id="3700072at2"/>
<dbReference type="AlphaFoldDB" id="A0A344LL59"/>
<proteinExistence type="predicted"/>
<evidence type="ECO:0000313" key="2">
    <source>
        <dbReference type="Proteomes" id="UP000250434"/>
    </source>
</evidence>